<keyword evidence="6" id="KW-1185">Reference proteome</keyword>
<name>A0A9X2KKM9_9SPHN</name>
<comment type="similarity">
    <text evidence="1 4">Belongs to the glycosyl hydrolase 1 family.</text>
</comment>
<dbReference type="InterPro" id="IPR001360">
    <property type="entry name" value="Glyco_hydro_1"/>
</dbReference>
<dbReference type="InterPro" id="IPR017853">
    <property type="entry name" value="GH"/>
</dbReference>
<dbReference type="EMBL" id="JAMLDX010000003">
    <property type="protein sequence ID" value="MCP3729895.1"/>
    <property type="molecule type" value="Genomic_DNA"/>
</dbReference>
<evidence type="ECO:0000256" key="2">
    <source>
        <dbReference type="ARBA" id="ARBA00022801"/>
    </source>
</evidence>
<evidence type="ECO:0000256" key="4">
    <source>
        <dbReference type="RuleBase" id="RU003690"/>
    </source>
</evidence>
<dbReference type="Proteomes" id="UP001139451">
    <property type="component" value="Unassembled WGS sequence"/>
</dbReference>
<dbReference type="SUPFAM" id="SSF51445">
    <property type="entry name" value="(Trans)glycosidases"/>
    <property type="match status" value="1"/>
</dbReference>
<evidence type="ECO:0000313" key="5">
    <source>
        <dbReference type="EMBL" id="MCP3729895.1"/>
    </source>
</evidence>
<evidence type="ECO:0000313" key="6">
    <source>
        <dbReference type="Proteomes" id="UP001139451"/>
    </source>
</evidence>
<evidence type="ECO:0000256" key="3">
    <source>
        <dbReference type="ARBA" id="ARBA00023295"/>
    </source>
</evidence>
<comment type="caution">
    <text evidence="5">The sequence shown here is derived from an EMBL/GenBank/DDBJ whole genome shotgun (WGS) entry which is preliminary data.</text>
</comment>
<dbReference type="PANTHER" id="PTHR10353:SF36">
    <property type="entry name" value="LP05116P"/>
    <property type="match status" value="1"/>
</dbReference>
<sequence length="419" mass="45823">MPAGAQSRGKLAFPKGFIWGASTAGHQVEGNDTASDTWFMENIAPTVFKEPAGDAANSFELWETDLDLCKAMGLNAYRFSVEWSRVEPEKGRVSQAALDHYKRIVAGCHKRGLRPIVTYNHFTSPRWFAAAGGWLNPDAAAWFAAYCERVTRAFGDGIDHAVTFNEPNLPKLIGSLNLPPQIAEMDRKTLERAAELTRSERFVPTNVVLPQNLQPMEAAMLVGHARARQAIKAIRGNLPVGFSLAIFDDQAAGGGTAKRDAVRRHLYGAWLEAAKADDYIGVQNYERAIWGAQGRLPPPDGARRGHLGAEVYPASLAGAVRYAHGATGKPVLVTEHGVGTDDDATRQWMIPEALGHLHKAMADGVPVKGYCHWSLIDNFEWIFGYGPKFGLHSLDRKTFVRTPKPSARLYGAIARANAV</sequence>
<dbReference type="GO" id="GO:0008422">
    <property type="term" value="F:beta-glucosidase activity"/>
    <property type="evidence" value="ECO:0007669"/>
    <property type="project" value="TreeGrafter"/>
</dbReference>
<evidence type="ECO:0000256" key="1">
    <source>
        <dbReference type="ARBA" id="ARBA00010838"/>
    </source>
</evidence>
<accession>A0A9X2KKM9</accession>
<keyword evidence="2" id="KW-0378">Hydrolase</keyword>
<protein>
    <submittedName>
        <fullName evidence="5">Family 1 glycosylhydrolase</fullName>
    </submittedName>
</protein>
<dbReference type="GO" id="GO:0005829">
    <property type="term" value="C:cytosol"/>
    <property type="evidence" value="ECO:0007669"/>
    <property type="project" value="TreeGrafter"/>
</dbReference>
<organism evidence="5 6">
    <name type="scientific">Sphingomonas tagetis</name>
    <dbReference type="NCBI Taxonomy" id="2949092"/>
    <lineage>
        <taxon>Bacteria</taxon>
        <taxon>Pseudomonadati</taxon>
        <taxon>Pseudomonadota</taxon>
        <taxon>Alphaproteobacteria</taxon>
        <taxon>Sphingomonadales</taxon>
        <taxon>Sphingomonadaceae</taxon>
        <taxon>Sphingomonas</taxon>
    </lineage>
</organism>
<dbReference type="AlphaFoldDB" id="A0A9X2KKM9"/>
<proteinExistence type="inferred from homology"/>
<dbReference type="Pfam" id="PF00232">
    <property type="entry name" value="Glyco_hydro_1"/>
    <property type="match status" value="2"/>
</dbReference>
<gene>
    <name evidence="5" type="ORF">M9978_05565</name>
</gene>
<dbReference type="PRINTS" id="PR00131">
    <property type="entry name" value="GLHYDRLASE1"/>
</dbReference>
<dbReference type="Gene3D" id="3.20.20.80">
    <property type="entry name" value="Glycosidases"/>
    <property type="match status" value="1"/>
</dbReference>
<reference evidence="5" key="1">
    <citation type="submission" date="2022-05" db="EMBL/GenBank/DDBJ databases">
        <title>Sphingomonas sp. strain MG17 Genome sequencing and assembly.</title>
        <authorList>
            <person name="Kim I."/>
        </authorList>
    </citation>
    <scope>NUCLEOTIDE SEQUENCE</scope>
    <source>
        <strain evidence="5">MG17</strain>
    </source>
</reference>
<keyword evidence="3" id="KW-0326">Glycosidase</keyword>
<dbReference type="GO" id="GO:0016052">
    <property type="term" value="P:carbohydrate catabolic process"/>
    <property type="evidence" value="ECO:0007669"/>
    <property type="project" value="TreeGrafter"/>
</dbReference>
<dbReference type="PANTHER" id="PTHR10353">
    <property type="entry name" value="GLYCOSYL HYDROLASE"/>
    <property type="match status" value="1"/>
</dbReference>